<proteinExistence type="inferred from homology"/>
<dbReference type="PANTHER" id="PTHR48438">
    <property type="entry name" value="ALPHA-(1,3)-FUCOSYLTRANSFERASE C-RELATED"/>
    <property type="match status" value="1"/>
</dbReference>
<dbReference type="InterPro" id="IPR031481">
    <property type="entry name" value="Glyco_tran_10_N"/>
</dbReference>
<protein>
    <recommendedName>
        <fullName evidence="12">Fucosyltransferase</fullName>
        <ecNumber evidence="12">2.4.1.-</ecNumber>
    </recommendedName>
</protein>
<accession>A0ABM1P8U6</accession>
<dbReference type="EC" id="2.4.1.-" evidence="12"/>
<keyword evidence="5 12" id="KW-0808">Transferase</keyword>
<keyword evidence="7" id="KW-0735">Signal-anchor</keyword>
<evidence type="ECO:0000313" key="16">
    <source>
        <dbReference type="Proteomes" id="UP000694904"/>
    </source>
</evidence>
<evidence type="ECO:0000256" key="13">
    <source>
        <dbReference type="SAM" id="MobiDB-lite"/>
    </source>
</evidence>
<evidence type="ECO:0000256" key="5">
    <source>
        <dbReference type="ARBA" id="ARBA00022679"/>
    </source>
</evidence>
<reference evidence="16" key="2">
    <citation type="journal article" date="2016" name="G3 (Bethesda)">
        <title>Genome Evolution in Three Species of Cactophilic Drosophila.</title>
        <authorList>
            <person name="Sanchez-Flores A."/>
            <person name="Penazola F."/>
            <person name="Carpinteyro-Ponce J."/>
            <person name="Nazario-Yepiz N."/>
            <person name="Abreu-Goodger C."/>
            <person name="Machado C.A."/>
            <person name="Markow T.A."/>
        </authorList>
    </citation>
    <scope>NUCLEOTIDE SEQUENCE [LARGE SCALE GENOMIC DNA]</scope>
</reference>
<keyword evidence="8 12" id="KW-1133">Transmembrane helix</keyword>
<dbReference type="Proteomes" id="UP000694904">
    <property type="component" value="Chromosome 4"/>
</dbReference>
<evidence type="ECO:0000256" key="11">
    <source>
        <dbReference type="ARBA" id="ARBA00023180"/>
    </source>
</evidence>
<keyword evidence="4 12" id="KW-0328">Glycosyltransferase</keyword>
<evidence type="ECO:0000259" key="15">
    <source>
        <dbReference type="Pfam" id="PF17039"/>
    </source>
</evidence>
<keyword evidence="16" id="KW-1185">Reference proteome</keyword>
<keyword evidence="9 12" id="KW-0333">Golgi apparatus</keyword>
<dbReference type="PANTHER" id="PTHR48438:SF1">
    <property type="entry name" value="ALPHA-(1,3)-FUCOSYLTRANSFERASE C-RELATED"/>
    <property type="match status" value="1"/>
</dbReference>
<comment type="pathway">
    <text evidence="2">Protein modification; protein glycosylation.</text>
</comment>
<evidence type="ECO:0000313" key="17">
    <source>
        <dbReference type="RefSeq" id="XP_017863632.1"/>
    </source>
</evidence>
<dbReference type="InterPro" id="IPR038577">
    <property type="entry name" value="GT10-like_C_sf"/>
</dbReference>
<dbReference type="GeneID" id="108614173"/>
<dbReference type="Gene3D" id="3.40.50.11660">
    <property type="entry name" value="Glycosyl transferase family 10, C-terminal domain"/>
    <property type="match status" value="1"/>
</dbReference>
<sequence>MPIDTIRGMPIDKILSSRQHPQRRRLEESDVEDSSQNNDTEGFIGIPPPSRSSGISRRLTNSRKLILKWIICLSGIFVLLHFVPRHINREFKFEPRTVILLWNDENVNGQDSNQCHCVITSNRNYTKGPIDAVVVNVDRPYSMDGLDKVAHTPDYLVVYANLHPLNLDQNPMTIHGESVFNYSMSYRWDSDLVWAEYYFSRIGNPAERVLNFTAPVISFMNRLPTKVSSRLRLNLRLKLYLAMYMQCKDMNASTKQGRYLMQMREHLELSYIDSCHASNNCAPYKFMLIFDSRRCPDYVHPQIYTALANFVVPVLIGGGNLSHLVPPGSYISGDDFHSSFELAQHLQMISSQPLLYEQFFWWHSKYVISYNKQPYCALCKQLRRSRRKRISVEFLEWWTVYQCPGSED</sequence>
<dbReference type="RefSeq" id="XP_017863632.1">
    <property type="nucleotide sequence ID" value="XM_018008143.1"/>
</dbReference>
<evidence type="ECO:0000256" key="7">
    <source>
        <dbReference type="ARBA" id="ARBA00022968"/>
    </source>
</evidence>
<name>A0ABM1P8U6_DROAR</name>
<dbReference type="Pfam" id="PF17039">
    <property type="entry name" value="Glyco_tran_10_N"/>
    <property type="match status" value="1"/>
</dbReference>
<evidence type="ECO:0000256" key="3">
    <source>
        <dbReference type="ARBA" id="ARBA00008919"/>
    </source>
</evidence>
<dbReference type="Pfam" id="PF00852">
    <property type="entry name" value="Glyco_transf_10"/>
    <property type="match status" value="1"/>
</dbReference>
<evidence type="ECO:0000256" key="10">
    <source>
        <dbReference type="ARBA" id="ARBA00023136"/>
    </source>
</evidence>
<evidence type="ECO:0000256" key="9">
    <source>
        <dbReference type="ARBA" id="ARBA00023034"/>
    </source>
</evidence>
<keyword evidence="11" id="KW-0325">Glycoprotein</keyword>
<feature type="domain" description="Fucosyltransferase C-terminal" evidence="14">
    <location>
        <begin position="250"/>
        <end position="398"/>
    </location>
</feature>
<dbReference type="SUPFAM" id="SSF53756">
    <property type="entry name" value="UDP-Glycosyltransferase/glycogen phosphorylase"/>
    <property type="match status" value="1"/>
</dbReference>
<keyword evidence="10 12" id="KW-0472">Membrane</keyword>
<keyword evidence="6 12" id="KW-0812">Transmembrane</keyword>
<reference evidence="16" key="1">
    <citation type="journal article" date="1997" name="Nucleic Acids Res.">
        <title>tRNAscan-SE: a program for improved detection of transfer RNA genes in genomic sequence.</title>
        <authorList>
            <person name="Lowe T.M."/>
            <person name="Eddy S.R."/>
        </authorList>
    </citation>
    <scope>NUCLEOTIDE SEQUENCE [LARGE SCALE GENOMIC DNA]</scope>
</reference>
<reference evidence="17" key="3">
    <citation type="submission" date="2025-08" db="UniProtKB">
        <authorList>
            <consortium name="RefSeq"/>
        </authorList>
    </citation>
    <scope>IDENTIFICATION</scope>
    <source>
        <tissue evidence="17">Whole organism</tissue>
    </source>
</reference>
<evidence type="ECO:0000256" key="1">
    <source>
        <dbReference type="ARBA" id="ARBA00004447"/>
    </source>
</evidence>
<gene>
    <name evidence="17" type="primary">LOC108614173</name>
</gene>
<evidence type="ECO:0000256" key="12">
    <source>
        <dbReference type="RuleBase" id="RU003832"/>
    </source>
</evidence>
<evidence type="ECO:0000256" key="8">
    <source>
        <dbReference type="ARBA" id="ARBA00022989"/>
    </source>
</evidence>
<feature type="domain" description="Fucosyltransferase N-terminal" evidence="15">
    <location>
        <begin position="96"/>
        <end position="194"/>
    </location>
</feature>
<comment type="similarity">
    <text evidence="3 12">Belongs to the glycosyltransferase 10 family.</text>
</comment>
<evidence type="ECO:0000256" key="4">
    <source>
        <dbReference type="ARBA" id="ARBA00022676"/>
    </source>
</evidence>
<evidence type="ECO:0000256" key="6">
    <source>
        <dbReference type="ARBA" id="ARBA00022692"/>
    </source>
</evidence>
<evidence type="ECO:0000259" key="14">
    <source>
        <dbReference type="Pfam" id="PF00852"/>
    </source>
</evidence>
<evidence type="ECO:0000256" key="2">
    <source>
        <dbReference type="ARBA" id="ARBA00004922"/>
    </source>
</evidence>
<organism evidence="16 17">
    <name type="scientific">Drosophila arizonae</name>
    <name type="common">Fruit fly</name>
    <dbReference type="NCBI Taxonomy" id="7263"/>
    <lineage>
        <taxon>Eukaryota</taxon>
        <taxon>Metazoa</taxon>
        <taxon>Ecdysozoa</taxon>
        <taxon>Arthropoda</taxon>
        <taxon>Hexapoda</taxon>
        <taxon>Insecta</taxon>
        <taxon>Pterygota</taxon>
        <taxon>Neoptera</taxon>
        <taxon>Endopterygota</taxon>
        <taxon>Diptera</taxon>
        <taxon>Brachycera</taxon>
        <taxon>Muscomorpha</taxon>
        <taxon>Ephydroidea</taxon>
        <taxon>Drosophilidae</taxon>
        <taxon>Drosophila</taxon>
    </lineage>
</organism>
<dbReference type="InterPro" id="IPR055270">
    <property type="entry name" value="Glyco_tran_10_C"/>
</dbReference>
<comment type="subcellular location">
    <subcellularLocation>
        <location evidence="1 12">Golgi apparatus</location>
        <location evidence="1 12">Golgi stack membrane</location>
        <topology evidence="1 12">Single-pass type II membrane protein</topology>
    </subcellularLocation>
</comment>
<feature type="region of interest" description="Disordered" evidence="13">
    <location>
        <begin position="17"/>
        <end position="56"/>
    </location>
</feature>
<dbReference type="InterPro" id="IPR001503">
    <property type="entry name" value="Glyco_trans_10"/>
</dbReference>
<feature type="transmembrane region" description="Helical" evidence="12">
    <location>
        <begin position="65"/>
        <end position="83"/>
    </location>
</feature>